<dbReference type="AlphaFoldDB" id="A0A520KTQ6"/>
<dbReference type="EMBL" id="RXIF01000004">
    <property type="protein sequence ID" value="RZN64945.1"/>
    <property type="molecule type" value="Genomic_DNA"/>
</dbReference>
<organism evidence="2 3">
    <name type="scientific">Methanoliparum thermophilum</name>
    <dbReference type="NCBI Taxonomy" id="2491083"/>
    <lineage>
        <taxon>Archaea</taxon>
        <taxon>Methanobacteriati</taxon>
        <taxon>Methanobacteriota</taxon>
        <taxon>Candidatus Methanoliparia</taxon>
        <taxon>Candidatus Methanoliparales</taxon>
        <taxon>Candidatus Methanoliparaceae</taxon>
        <taxon>Candidatus Methanoliparum</taxon>
    </lineage>
</organism>
<name>A0A520KTQ6_METT2</name>
<keyword evidence="1" id="KW-0812">Transmembrane</keyword>
<proteinExistence type="predicted"/>
<dbReference type="InterPro" id="IPR002849">
    <property type="entry name" value="DUF131"/>
</dbReference>
<keyword evidence="1" id="KW-0472">Membrane</keyword>
<dbReference type="Pfam" id="PF01998">
    <property type="entry name" value="DUF131"/>
    <property type="match status" value="1"/>
</dbReference>
<evidence type="ECO:0000313" key="3">
    <source>
        <dbReference type="Proteomes" id="UP000317158"/>
    </source>
</evidence>
<gene>
    <name evidence="2" type="ORF">EF806_02570</name>
</gene>
<reference evidence="2 3" key="1">
    <citation type="journal article" date="2019" name="Nat. Microbiol.">
        <title>Wide diversity of methane and short-chain alkane metabolisms in uncultured archaea.</title>
        <authorList>
            <person name="Borrel G."/>
            <person name="Adam P.S."/>
            <person name="McKay L.J."/>
            <person name="Chen L.X."/>
            <person name="Sierra-Garcia I.N."/>
            <person name="Sieber C.M."/>
            <person name="Letourneur Q."/>
            <person name="Ghozlane A."/>
            <person name="Andersen G.L."/>
            <person name="Li W.J."/>
            <person name="Hallam S.J."/>
            <person name="Muyzer G."/>
            <person name="de Oliveira V.M."/>
            <person name="Inskeep W.P."/>
            <person name="Banfield J.F."/>
            <person name="Gribaldo S."/>
        </authorList>
    </citation>
    <scope>NUCLEOTIDE SEQUENCE [LARGE SCALE GENOMIC DNA]</scope>
    <source>
        <strain evidence="2">NM1a</strain>
    </source>
</reference>
<dbReference type="Proteomes" id="UP000317158">
    <property type="component" value="Unassembled WGS sequence"/>
</dbReference>
<accession>A0A520KTQ6</accession>
<feature type="transmembrane region" description="Helical" evidence="1">
    <location>
        <begin position="34"/>
        <end position="53"/>
    </location>
</feature>
<sequence>MKWVVAGFLLIMLGILILFGGFFYLIYKSNYEKEVRTGGIIMIGPFPIIFGSYTDSLKFVSILAIILMVISFIFMIWR</sequence>
<evidence type="ECO:0000256" key="1">
    <source>
        <dbReference type="SAM" id="Phobius"/>
    </source>
</evidence>
<evidence type="ECO:0000313" key="2">
    <source>
        <dbReference type="EMBL" id="RZN64945.1"/>
    </source>
</evidence>
<dbReference type="NCBIfam" id="TIGR00304">
    <property type="entry name" value="TIGR00304 family membrane protein"/>
    <property type="match status" value="1"/>
</dbReference>
<protein>
    <submittedName>
        <fullName evidence="2">DUF131 domain-containing protein</fullName>
    </submittedName>
</protein>
<feature type="transmembrane region" description="Helical" evidence="1">
    <location>
        <begin position="6"/>
        <end position="27"/>
    </location>
</feature>
<keyword evidence="1" id="KW-1133">Transmembrane helix</keyword>
<comment type="caution">
    <text evidence="2">The sequence shown here is derived from an EMBL/GenBank/DDBJ whole genome shotgun (WGS) entry which is preliminary data.</text>
</comment>
<feature type="transmembrane region" description="Helical" evidence="1">
    <location>
        <begin position="59"/>
        <end position="77"/>
    </location>
</feature>